<dbReference type="GO" id="GO:0022904">
    <property type="term" value="P:respiratory electron transport chain"/>
    <property type="evidence" value="ECO:0007669"/>
    <property type="project" value="InterPro"/>
</dbReference>
<feature type="transmembrane region" description="Helical" evidence="6">
    <location>
        <begin position="76"/>
        <end position="97"/>
    </location>
</feature>
<keyword evidence="4 6" id="KW-1133">Transmembrane helix</keyword>
<feature type="transmembrane region" description="Helical" evidence="6">
    <location>
        <begin position="180"/>
        <end position="205"/>
    </location>
</feature>
<dbReference type="InterPro" id="IPR051542">
    <property type="entry name" value="Hydrogenase_cytochrome"/>
</dbReference>
<evidence type="ECO:0000313" key="8">
    <source>
        <dbReference type="EMBL" id="SEG32756.1"/>
    </source>
</evidence>
<dbReference type="GO" id="GO:0005886">
    <property type="term" value="C:plasma membrane"/>
    <property type="evidence" value="ECO:0007669"/>
    <property type="project" value="UniProtKB-SubCell"/>
</dbReference>
<evidence type="ECO:0000256" key="5">
    <source>
        <dbReference type="ARBA" id="ARBA00023136"/>
    </source>
</evidence>
<dbReference type="Gene3D" id="1.20.950.20">
    <property type="entry name" value="Transmembrane di-heme cytochromes, Chain C"/>
    <property type="match status" value="1"/>
</dbReference>
<evidence type="ECO:0000313" key="9">
    <source>
        <dbReference type="Proteomes" id="UP000236738"/>
    </source>
</evidence>
<keyword evidence="9" id="KW-1185">Reference proteome</keyword>
<proteinExistence type="predicted"/>
<name>A0A1H5ZBL7_9FLAO</name>
<feature type="domain" description="Cytochrome b561 bacterial/Ni-hydrogenase" evidence="7">
    <location>
        <begin position="11"/>
        <end position="214"/>
    </location>
</feature>
<evidence type="ECO:0000256" key="2">
    <source>
        <dbReference type="ARBA" id="ARBA00022475"/>
    </source>
</evidence>
<evidence type="ECO:0000256" key="4">
    <source>
        <dbReference type="ARBA" id="ARBA00022989"/>
    </source>
</evidence>
<keyword evidence="3 6" id="KW-0812">Transmembrane</keyword>
<dbReference type="InterPro" id="IPR011577">
    <property type="entry name" value="Cyt_b561_bac/Ni-Hgenase"/>
</dbReference>
<dbReference type="SUPFAM" id="SSF81342">
    <property type="entry name" value="Transmembrane di-heme cytochromes"/>
    <property type="match status" value="1"/>
</dbReference>
<feature type="transmembrane region" description="Helical" evidence="6">
    <location>
        <begin position="20"/>
        <end position="39"/>
    </location>
</feature>
<feature type="transmembrane region" description="Helical" evidence="6">
    <location>
        <begin position="140"/>
        <end position="160"/>
    </location>
</feature>
<reference evidence="9" key="1">
    <citation type="submission" date="2016-10" db="EMBL/GenBank/DDBJ databases">
        <authorList>
            <person name="Varghese N."/>
            <person name="Submissions S."/>
        </authorList>
    </citation>
    <scope>NUCLEOTIDE SEQUENCE [LARGE SCALE GENOMIC DNA]</scope>
    <source>
        <strain evidence="9">DSM 21580</strain>
    </source>
</reference>
<accession>A0A1H5ZBL7</accession>
<sequence>MNEKEEIIEKHPLAIRWFHWINFPILSLMIWSGMLIYWASSVYNIKIGDTVLFHFFPKEFFKALGIPYRLAEGMNLHFFFMWFFFINGIFYVLYLLFSKEYKLLLPQKKSFKESFQVILYDLKLRKTKPEQTKYNAAQRIAYTSVIVMGLGSLLTGLAIYKPVQLSWLTFIFGGYANARIIHFVLTILFCLFFLVHVIQVILAGWQNFAAMVRGFEVNRKKNIKDEE</sequence>
<keyword evidence="2" id="KW-1003">Cell membrane</keyword>
<dbReference type="InterPro" id="IPR016174">
    <property type="entry name" value="Di-haem_cyt_TM"/>
</dbReference>
<dbReference type="AlphaFoldDB" id="A0A1H5ZBL7"/>
<dbReference type="GO" id="GO:0020037">
    <property type="term" value="F:heme binding"/>
    <property type="evidence" value="ECO:0007669"/>
    <property type="project" value="TreeGrafter"/>
</dbReference>
<dbReference type="RefSeq" id="WP_103913926.1">
    <property type="nucleotide sequence ID" value="NZ_FNUS01000004.1"/>
</dbReference>
<dbReference type="Pfam" id="PF01292">
    <property type="entry name" value="Ni_hydr_CYTB"/>
    <property type="match status" value="1"/>
</dbReference>
<dbReference type="Proteomes" id="UP000236738">
    <property type="component" value="Unassembled WGS sequence"/>
</dbReference>
<evidence type="ECO:0000259" key="7">
    <source>
        <dbReference type="Pfam" id="PF01292"/>
    </source>
</evidence>
<evidence type="ECO:0000256" key="3">
    <source>
        <dbReference type="ARBA" id="ARBA00022692"/>
    </source>
</evidence>
<evidence type="ECO:0000256" key="1">
    <source>
        <dbReference type="ARBA" id="ARBA00004651"/>
    </source>
</evidence>
<comment type="subcellular location">
    <subcellularLocation>
        <location evidence="1">Cell membrane</location>
        <topology evidence="1">Multi-pass membrane protein</topology>
    </subcellularLocation>
</comment>
<organism evidence="8 9">
    <name type="scientific">Halpernia humi</name>
    <dbReference type="NCBI Taxonomy" id="493375"/>
    <lineage>
        <taxon>Bacteria</taxon>
        <taxon>Pseudomonadati</taxon>
        <taxon>Bacteroidota</taxon>
        <taxon>Flavobacteriia</taxon>
        <taxon>Flavobacteriales</taxon>
        <taxon>Weeksellaceae</taxon>
        <taxon>Chryseobacterium group</taxon>
        <taxon>Halpernia</taxon>
    </lineage>
</organism>
<dbReference type="PANTHER" id="PTHR30485:SF1">
    <property type="entry name" value="CYTOCHROME YDHU-RELATED"/>
    <property type="match status" value="1"/>
</dbReference>
<dbReference type="OrthoDB" id="197262at2"/>
<evidence type="ECO:0000256" key="6">
    <source>
        <dbReference type="SAM" id="Phobius"/>
    </source>
</evidence>
<keyword evidence="5 6" id="KW-0472">Membrane</keyword>
<gene>
    <name evidence="8" type="ORF">SAMN05421847_2046</name>
</gene>
<dbReference type="PANTHER" id="PTHR30485">
    <property type="entry name" value="NI/FE-HYDROGENASE 1 B-TYPE CYTOCHROME SUBUNIT"/>
    <property type="match status" value="1"/>
</dbReference>
<dbReference type="EMBL" id="FNUS01000004">
    <property type="protein sequence ID" value="SEG32756.1"/>
    <property type="molecule type" value="Genomic_DNA"/>
</dbReference>
<protein>
    <submittedName>
        <fullName evidence="8">Thiosulfate reductase cytochrome b subunit</fullName>
    </submittedName>
</protein>
<dbReference type="GO" id="GO:0009055">
    <property type="term" value="F:electron transfer activity"/>
    <property type="evidence" value="ECO:0007669"/>
    <property type="project" value="InterPro"/>
</dbReference>